<dbReference type="InterPro" id="IPR029058">
    <property type="entry name" value="AB_hydrolase_fold"/>
</dbReference>
<name>R7ZPJ6_9BACT</name>
<sequence length="307" mass="33686">MPAFFWILPKQPNIQVFHLMKLLVMKQLLPYTLSMLLLTCSHLLLAQGRERISIWPGQVPGEAGPKAAPVQTSDTSGGVTRITDITDPTLTVFRPESGKRNGHAVMVCPGGGYRILAIDKEGHEVAEWLTTLGYTAFVLEYRVPDKQAEALMDLQRAIRVVRSRAAEWGVEAGNLGVIGFSAGGSLAARASTQHHMRSYPSLENDHLVSARPDFALLIYPAYLDQGENRTLTAELSALEEAPPTFLFGSADDRHGNSALVYAGALRDHNIPVELHFLPTGGHGYGLRPGNVAAESWPELAEKWMERR</sequence>
<dbReference type="PANTHER" id="PTHR48081">
    <property type="entry name" value="AB HYDROLASE SUPERFAMILY PROTEIN C4A8.06C"/>
    <property type="match status" value="1"/>
</dbReference>
<evidence type="ECO:0000313" key="4">
    <source>
        <dbReference type="Proteomes" id="UP000013909"/>
    </source>
</evidence>
<comment type="caution">
    <text evidence="3">The sequence shown here is derived from an EMBL/GenBank/DDBJ whole genome shotgun (WGS) entry which is preliminary data.</text>
</comment>
<protein>
    <submittedName>
        <fullName evidence="3">Xylanase</fullName>
    </submittedName>
</protein>
<dbReference type="GO" id="GO:0045493">
    <property type="term" value="P:xylan catabolic process"/>
    <property type="evidence" value="ECO:0007669"/>
    <property type="project" value="UniProtKB-KW"/>
</dbReference>
<dbReference type="AlphaFoldDB" id="R7ZPJ6"/>
<keyword evidence="3" id="KW-0326">Glycosidase</keyword>
<dbReference type="GO" id="GO:0016798">
    <property type="term" value="F:hydrolase activity, acting on glycosyl bonds"/>
    <property type="evidence" value="ECO:0007669"/>
    <property type="project" value="UniProtKB-KW"/>
</dbReference>
<dbReference type="Gene3D" id="3.40.50.1820">
    <property type="entry name" value="alpha/beta hydrolase"/>
    <property type="match status" value="1"/>
</dbReference>
<keyword evidence="1 3" id="KW-0378">Hydrolase</keyword>
<keyword evidence="3" id="KW-0624">Polysaccharide degradation</keyword>
<dbReference type="PANTHER" id="PTHR48081:SF6">
    <property type="entry name" value="PEPTIDASE S9 PROLYL OLIGOPEPTIDASE CATALYTIC DOMAIN-CONTAINING PROTEIN"/>
    <property type="match status" value="1"/>
</dbReference>
<dbReference type="Proteomes" id="UP000013909">
    <property type="component" value="Unassembled WGS sequence"/>
</dbReference>
<evidence type="ECO:0000256" key="1">
    <source>
        <dbReference type="ARBA" id="ARBA00022801"/>
    </source>
</evidence>
<proteinExistence type="predicted"/>
<feature type="domain" description="BD-FAE-like" evidence="2">
    <location>
        <begin position="91"/>
        <end position="198"/>
    </location>
</feature>
<reference evidence="3 4" key="1">
    <citation type="submission" date="2013-02" db="EMBL/GenBank/DDBJ databases">
        <title>A novel strain isolated from Lonar lake, Maharashtra, India.</title>
        <authorList>
            <person name="Singh A."/>
        </authorList>
    </citation>
    <scope>NUCLEOTIDE SEQUENCE [LARGE SCALE GENOMIC DNA]</scope>
    <source>
        <strain evidence="3 4">AK24</strain>
    </source>
</reference>
<dbReference type="STRING" id="1232681.ADIS_3485"/>
<dbReference type="InterPro" id="IPR049492">
    <property type="entry name" value="BD-FAE-like_dom"/>
</dbReference>
<accession>R7ZPJ6</accession>
<keyword evidence="4" id="KW-1185">Reference proteome</keyword>
<dbReference type="SUPFAM" id="SSF53474">
    <property type="entry name" value="alpha/beta-Hydrolases"/>
    <property type="match status" value="1"/>
</dbReference>
<dbReference type="InterPro" id="IPR050300">
    <property type="entry name" value="GDXG_lipolytic_enzyme"/>
</dbReference>
<gene>
    <name evidence="3" type="ORF">ADIS_3485</name>
</gene>
<dbReference type="PATRIC" id="fig|1288963.3.peg.3476"/>
<dbReference type="EMBL" id="AQHR01000089">
    <property type="protein sequence ID" value="EON76007.1"/>
    <property type="molecule type" value="Genomic_DNA"/>
</dbReference>
<evidence type="ECO:0000259" key="2">
    <source>
        <dbReference type="Pfam" id="PF20434"/>
    </source>
</evidence>
<keyword evidence="3" id="KW-0858">Xylan degradation</keyword>
<dbReference type="Pfam" id="PF20434">
    <property type="entry name" value="BD-FAE"/>
    <property type="match status" value="1"/>
</dbReference>
<organism evidence="3 4">
    <name type="scientific">Lunatimonas lonarensis</name>
    <dbReference type="NCBI Taxonomy" id="1232681"/>
    <lineage>
        <taxon>Bacteria</taxon>
        <taxon>Pseudomonadati</taxon>
        <taxon>Bacteroidota</taxon>
        <taxon>Cytophagia</taxon>
        <taxon>Cytophagales</taxon>
        <taxon>Cyclobacteriaceae</taxon>
    </lineage>
</organism>
<keyword evidence="3" id="KW-0119">Carbohydrate metabolism</keyword>
<evidence type="ECO:0000313" key="3">
    <source>
        <dbReference type="EMBL" id="EON76007.1"/>
    </source>
</evidence>